<evidence type="ECO:0000256" key="4">
    <source>
        <dbReference type="ARBA" id="ARBA00022884"/>
    </source>
</evidence>
<dbReference type="GO" id="GO:0003723">
    <property type="term" value="F:RNA binding"/>
    <property type="evidence" value="ECO:0007669"/>
    <property type="project" value="UniProtKB-KW"/>
</dbReference>
<dbReference type="GO" id="GO:0051607">
    <property type="term" value="P:defense response to virus"/>
    <property type="evidence" value="ECO:0007669"/>
    <property type="project" value="UniProtKB-KW"/>
</dbReference>
<evidence type="ECO:0000256" key="3">
    <source>
        <dbReference type="ARBA" id="ARBA00016113"/>
    </source>
</evidence>
<evidence type="ECO:0000256" key="1">
    <source>
        <dbReference type="ARBA" id="ARBA00003088"/>
    </source>
</evidence>
<evidence type="ECO:0000313" key="8">
    <source>
        <dbReference type="EMBL" id="PNT99560.1"/>
    </source>
</evidence>
<gene>
    <name evidence="8" type="primary">csm5</name>
    <name evidence="8" type="ORF">CDQ84_08235</name>
</gene>
<evidence type="ECO:0000256" key="6">
    <source>
        <dbReference type="ARBA" id="ARBA00031720"/>
    </source>
</evidence>
<dbReference type="InterPro" id="IPR005537">
    <property type="entry name" value="RAMP_III_fam"/>
</dbReference>
<comment type="similarity">
    <text evidence="2">Belongs to the CRISPR-associated Csm5 family.</text>
</comment>
<dbReference type="OrthoDB" id="24360at2"/>
<dbReference type="EMBL" id="NIOJ01000017">
    <property type="protein sequence ID" value="PNT99560.1"/>
    <property type="molecule type" value="Genomic_DNA"/>
</dbReference>
<organism evidence="8 9">
    <name type="scientific">Clostridium thermosuccinogenes</name>
    <dbReference type="NCBI Taxonomy" id="84032"/>
    <lineage>
        <taxon>Bacteria</taxon>
        <taxon>Bacillati</taxon>
        <taxon>Bacillota</taxon>
        <taxon>Clostridia</taxon>
        <taxon>Eubacteriales</taxon>
        <taxon>Clostridiaceae</taxon>
        <taxon>Clostridium</taxon>
    </lineage>
</organism>
<evidence type="ECO:0000256" key="2">
    <source>
        <dbReference type="ARBA" id="ARBA00006680"/>
    </source>
</evidence>
<evidence type="ECO:0000256" key="5">
    <source>
        <dbReference type="ARBA" id="ARBA00023118"/>
    </source>
</evidence>
<dbReference type="RefSeq" id="WP_103081257.1">
    <property type="nucleotide sequence ID" value="NZ_CP021850.1"/>
</dbReference>
<accession>A0A2K2FLC2</accession>
<sequence>MRYGHLERVELVLRTLSPVFIGSGEKLTKKEYIYDKNDRVIYMLNLAKLVEYLSRRKLEGAYERFLLSPNKNDLQAFLYENGVSKKDYKLFTSYAIDAGEVAASEKFHGVLMFIKGSDGKPYIPGSSLKGAIRTAIGSKLMEKGNYDKEILKIEESSKVFKSQKTYVSGEAKNLESRLFCKLGITDPRKPGKIKWNSILNDFMKGISISDSLPIDLENLTLCGKHDRKPDGKSKQLPIYRECLAPDTEARFVMTLDRTIMDKVGIDLDFIQDALQRFSKKHFENFEKYYRKLPEDAEDKSTSGVKIILGGGAGYVSKTLTYPLIRERERSVKLVSDMMAKLFRIHKHEKDLKVYKVSPHILKTTMYKGKYYQMGKCELMFR</sequence>
<name>A0A2K2FLC2_9CLOT</name>
<dbReference type="KEGG" id="cthd:CDO33_09475"/>
<dbReference type="InterPro" id="IPR010173">
    <property type="entry name" value="CRISPR-assoc_Csm5"/>
</dbReference>
<feature type="domain" description="CRISPR type III-associated protein" evidence="7">
    <location>
        <begin position="13"/>
        <end position="294"/>
    </location>
</feature>
<evidence type="ECO:0000313" key="9">
    <source>
        <dbReference type="Proteomes" id="UP000236151"/>
    </source>
</evidence>
<keyword evidence="5" id="KW-0051">Antiviral defense</keyword>
<proteinExistence type="inferred from homology"/>
<keyword evidence="4" id="KW-0694">RNA-binding</keyword>
<dbReference type="Proteomes" id="UP000236151">
    <property type="component" value="Unassembled WGS sequence"/>
</dbReference>
<evidence type="ECO:0000259" key="7">
    <source>
        <dbReference type="Pfam" id="PF03787"/>
    </source>
</evidence>
<dbReference type="AlphaFoldDB" id="A0A2K2FLC2"/>
<dbReference type="NCBIfam" id="TIGR01899">
    <property type="entry name" value="cas_TM1807_csm5"/>
    <property type="match status" value="1"/>
</dbReference>
<dbReference type="Pfam" id="PF03787">
    <property type="entry name" value="RAMPs"/>
    <property type="match status" value="1"/>
</dbReference>
<comment type="function">
    <text evidence="1">This subunit might be involved in maturation of a crRNA intermediate to its mature form.</text>
</comment>
<comment type="caution">
    <text evidence="8">The sequence shown here is derived from an EMBL/GenBank/DDBJ whole genome shotgun (WGS) entry which is preliminary data.</text>
</comment>
<dbReference type="PANTHER" id="PTHR38007">
    <property type="entry name" value="CRISPR SYSTEM CMS PROTEIN CSM5"/>
    <property type="match status" value="1"/>
</dbReference>
<keyword evidence="9" id="KW-1185">Reference proteome</keyword>
<protein>
    <recommendedName>
        <fullName evidence="3">CRISPR system Cms protein Csm5</fullName>
    </recommendedName>
    <alternativeName>
        <fullName evidence="6">CRISPR type III A-associated protein Csm5</fullName>
    </alternativeName>
</protein>
<reference evidence="8 9" key="1">
    <citation type="submission" date="2017-06" db="EMBL/GenBank/DDBJ databases">
        <title>Investigating the central metabolism of Clostridium thermosuccinogenes.</title>
        <authorList>
            <person name="Koendjbiharie J.G."/>
            <person name="van Kranenburg R."/>
        </authorList>
    </citation>
    <scope>NUCLEOTIDE SEQUENCE [LARGE SCALE GENOMIC DNA]</scope>
    <source>
        <strain evidence="8 9">DSM 5806</strain>
    </source>
</reference>
<dbReference type="PANTHER" id="PTHR38007:SF1">
    <property type="entry name" value="CRISPR SYSTEM CMS PROTEIN CSM5"/>
    <property type="match status" value="1"/>
</dbReference>